<evidence type="ECO:0000256" key="7">
    <source>
        <dbReference type="ARBA" id="ARBA00022989"/>
    </source>
</evidence>
<dbReference type="EMBL" id="KC990833">
    <property type="protein sequence ID" value="AGQ49782.1"/>
    <property type="molecule type" value="Genomic_DNA"/>
</dbReference>
<evidence type="ECO:0000256" key="10">
    <source>
        <dbReference type="SAM" id="Phobius"/>
    </source>
</evidence>
<feature type="transmembrane region" description="Helical" evidence="10">
    <location>
        <begin position="161"/>
        <end position="181"/>
    </location>
</feature>
<dbReference type="GO" id="GO:0004129">
    <property type="term" value="F:cytochrome-c oxidase activity"/>
    <property type="evidence" value="ECO:0007669"/>
    <property type="project" value="InterPro"/>
</dbReference>
<dbReference type="FunFam" id="1.10.287.70:FF:000082">
    <property type="entry name" value="Cytochrome c oxidase subunit 3"/>
    <property type="match status" value="1"/>
</dbReference>
<evidence type="ECO:0000256" key="1">
    <source>
        <dbReference type="ARBA" id="ARBA00004141"/>
    </source>
</evidence>
<dbReference type="RefSeq" id="YP_008994248.1">
    <property type="nucleotide sequence ID" value="NC_023254.1"/>
</dbReference>
<dbReference type="InterPro" id="IPR013833">
    <property type="entry name" value="Cyt_c_oxidase_su3_a-hlx"/>
</dbReference>
<feature type="transmembrane region" description="Helical" evidence="10">
    <location>
        <begin position="129"/>
        <end position="149"/>
    </location>
</feature>
<dbReference type="Pfam" id="PF00510">
    <property type="entry name" value="COX3"/>
    <property type="match status" value="1"/>
</dbReference>
<accession>V9NJ90</accession>
<evidence type="ECO:0000259" key="11">
    <source>
        <dbReference type="PROSITE" id="PS50253"/>
    </source>
</evidence>
<keyword evidence="8 10" id="KW-0472">Membrane</keyword>
<comment type="subcellular location">
    <subcellularLocation>
        <location evidence="1">Membrane</location>
        <topology evidence="1">Multi-pass membrane protein</topology>
    </subcellularLocation>
</comment>
<dbReference type="GO" id="GO:0031090">
    <property type="term" value="C:organelle membrane"/>
    <property type="evidence" value="ECO:0007669"/>
    <property type="project" value="UniProtKB-ARBA"/>
</dbReference>
<dbReference type="PANTHER" id="PTHR11403">
    <property type="entry name" value="CYTOCHROME C OXIDASE SUBUNIT III"/>
    <property type="match status" value="1"/>
</dbReference>
<comment type="similarity">
    <text evidence="2 9">Belongs to the cytochrome c oxidase subunit 3 family.</text>
</comment>
<feature type="transmembrane region" description="Helical" evidence="10">
    <location>
        <begin position="43"/>
        <end position="60"/>
    </location>
</feature>
<proteinExistence type="inferred from homology"/>
<reference evidence="12" key="1">
    <citation type="submission" date="2013-04" db="EMBL/GenBank/DDBJ databases">
        <title>Complete mitochondrial genome of Ophiacantha linea (Echinodermata, Ophiuroidea, Ophiacanthidae).</title>
        <authorList>
            <person name="Park H.J."/>
            <person name="Ryu S.H."/>
            <person name="Hwang U.W."/>
        </authorList>
    </citation>
    <scope>NUCLEOTIDE SEQUENCE</scope>
</reference>
<dbReference type="InterPro" id="IPR033945">
    <property type="entry name" value="Cyt_c_oxase_su3_dom"/>
</dbReference>
<dbReference type="SUPFAM" id="SSF81452">
    <property type="entry name" value="Cytochrome c oxidase subunit III-like"/>
    <property type="match status" value="1"/>
</dbReference>
<dbReference type="CTD" id="4514"/>
<dbReference type="Gene3D" id="1.10.287.70">
    <property type="match status" value="1"/>
</dbReference>
<evidence type="ECO:0000256" key="6">
    <source>
        <dbReference type="ARBA" id="ARBA00022967"/>
    </source>
</evidence>
<evidence type="ECO:0000256" key="3">
    <source>
        <dbReference type="ARBA" id="ARBA00011164"/>
    </source>
</evidence>
<keyword evidence="7 10" id="KW-1133">Transmembrane helix</keyword>
<keyword evidence="5 9" id="KW-0812">Transmembrane</keyword>
<evidence type="ECO:0000256" key="4">
    <source>
        <dbReference type="ARBA" id="ARBA00015944"/>
    </source>
</evidence>
<dbReference type="InterPro" id="IPR000298">
    <property type="entry name" value="Cyt_c_oxidase-like_su3"/>
</dbReference>
<comment type="function">
    <text evidence="9">Component of the cytochrome c oxidase, the last enzyme in the mitochondrial electron transport chain which drives oxidative phosphorylation. The respiratory chain contains 3 multisubunit complexes succinate dehydrogenase (complex II, CII), ubiquinol-cytochrome c oxidoreductase (cytochrome b-c1 complex, complex III, CIII) and cytochrome c oxidase (complex IV, CIV), that cooperate to transfer electrons derived from NADH and succinate to molecular oxygen, creating an electrochemical gradient over the inner membrane that drives transmembrane transport and the ATP synthase. Cytochrome c oxidase is the component of the respiratory chain that catalyzes the reduction of oxygen to water. Electrons originating from reduced cytochrome c in the intermembrane space (IMS) are transferred via the dinuclear copper A center (CU(A)) of subunit 2 and heme A of subunit 1 to the active site in subunit 1, a binuclear center (BNC) formed by heme A3 and copper B (CU(B)). The BNC reduces molecular oxygen to 2 water molecules using 4 electrons from cytochrome c in the IMS and 4 protons from the mitochondrial matrix.</text>
</comment>
<protein>
    <recommendedName>
        <fullName evidence="4 9">Cytochrome c oxidase subunit 3</fullName>
    </recommendedName>
</protein>
<name>V9NJ90_9ECHI</name>
<dbReference type="GO" id="GO:0006123">
    <property type="term" value="P:mitochondrial electron transport, cytochrome c to oxygen"/>
    <property type="evidence" value="ECO:0007669"/>
    <property type="project" value="UniProtKB-ARBA"/>
</dbReference>
<gene>
    <name evidence="12" type="primary">COX3</name>
</gene>
<organism evidence="12">
    <name type="scientific">Ophiacantha linea</name>
    <dbReference type="NCBI Taxonomy" id="1357420"/>
    <lineage>
        <taxon>Eukaryota</taxon>
        <taxon>Metazoa</taxon>
        <taxon>Echinodermata</taxon>
        <taxon>Eleutherozoa</taxon>
        <taxon>Asterozoa</taxon>
        <taxon>Ophiuroidea</taxon>
        <taxon>Myophiuroidea</taxon>
        <taxon>Metophiurida</taxon>
        <taxon>Ophintegrida</taxon>
        <taxon>Amphilepidida</taxon>
        <taxon>Ophiurina</taxon>
        <taxon>Ophiacanthidae</taxon>
        <taxon>Ophiacantha</taxon>
    </lineage>
</organism>
<dbReference type="FunFam" id="1.20.120.80:FF:000002">
    <property type="entry name" value="Cytochrome c oxidase subunit 3"/>
    <property type="match status" value="1"/>
</dbReference>
<evidence type="ECO:0000256" key="9">
    <source>
        <dbReference type="RuleBase" id="RU003375"/>
    </source>
</evidence>
<dbReference type="PROSITE" id="PS50253">
    <property type="entry name" value="COX3"/>
    <property type="match status" value="1"/>
</dbReference>
<evidence type="ECO:0000313" key="12">
    <source>
        <dbReference type="EMBL" id="AGQ49782.1"/>
    </source>
</evidence>
<evidence type="ECO:0000256" key="5">
    <source>
        <dbReference type="ARBA" id="ARBA00022692"/>
    </source>
</evidence>
<feature type="domain" description="Heme-copper oxidase subunit III family profile" evidence="11">
    <location>
        <begin position="6"/>
        <end position="263"/>
    </location>
</feature>
<feature type="transmembrane region" description="Helical" evidence="10">
    <location>
        <begin position="81"/>
        <end position="104"/>
    </location>
</feature>
<keyword evidence="6" id="KW-1278">Translocase</keyword>
<geneLocation type="mitochondrion" evidence="12"/>
<comment type="subunit">
    <text evidence="3">Component of the cytochrome c oxidase (complex IV, CIV), a multisubunit enzyme composed of a catalytic core of 3 subunits and several supernumerary subunits. The complex exists as a monomer or a dimer and forms supercomplexes (SCs) in the inner mitochondrial membrane with ubiquinol-cytochrome c oxidoreductase (cytochrome b-c1 complex, complex III, CIII).</text>
</comment>
<dbReference type="CDD" id="cd01665">
    <property type="entry name" value="Cyt_c_Oxidase_III"/>
    <property type="match status" value="1"/>
</dbReference>
<dbReference type="InterPro" id="IPR035973">
    <property type="entry name" value="Cyt_c_oxidase_su3-like_sf"/>
</dbReference>
<dbReference type="GO" id="GO:0005739">
    <property type="term" value="C:mitochondrion"/>
    <property type="evidence" value="ECO:0007669"/>
    <property type="project" value="TreeGrafter"/>
</dbReference>
<evidence type="ECO:0000256" key="2">
    <source>
        <dbReference type="ARBA" id="ARBA00010581"/>
    </source>
</evidence>
<evidence type="ECO:0000256" key="8">
    <source>
        <dbReference type="ARBA" id="ARBA00023136"/>
    </source>
</evidence>
<feature type="transmembrane region" description="Helical" evidence="10">
    <location>
        <begin position="201"/>
        <end position="222"/>
    </location>
</feature>
<keyword evidence="9 12" id="KW-0496">Mitochondrion</keyword>
<dbReference type="GeneID" id="18129222"/>
<dbReference type="GO" id="GO:0031967">
    <property type="term" value="C:organelle envelope"/>
    <property type="evidence" value="ECO:0007669"/>
    <property type="project" value="UniProtKB-ARBA"/>
</dbReference>
<dbReference type="PANTHER" id="PTHR11403:SF7">
    <property type="entry name" value="CYTOCHROME C OXIDASE SUBUNIT 3"/>
    <property type="match status" value="1"/>
</dbReference>
<sequence length="264" mass="29984">MSNFNHQHPFHMVDRSPWPLTGSLGALITTIGLVSWFQGDNTSTITLGILTITFSMLLWWRDVIREATFIGAHTSFVTSGIKIGFILFIFSEIMFFLSFFWAFFHSALSPTPEIGLIWPPTGINPINPWGVPLLNTAILLSSGASLTWAHHSLRQNDNNEAINSLLITILLGIWFTALQAYEYWEASFTVADNVYGNTFFVATGFHGLHVIIGTTFLIICFLRLINAHFSTNHHVGFECAIWYWHFVDVVWIFLFICIYWWGGA</sequence>
<feature type="transmembrane region" description="Helical" evidence="10">
    <location>
        <begin position="242"/>
        <end position="262"/>
    </location>
</feature>
<feature type="transmembrane region" description="Helical" evidence="10">
    <location>
        <begin position="20"/>
        <end position="37"/>
    </location>
</feature>
<dbReference type="AlphaFoldDB" id="V9NJ90"/>
<dbReference type="GO" id="GO:0045277">
    <property type="term" value="C:respiratory chain complex IV"/>
    <property type="evidence" value="ECO:0007669"/>
    <property type="project" value="UniProtKB-ARBA"/>
</dbReference>
<dbReference type="Gene3D" id="1.20.120.80">
    <property type="entry name" value="Cytochrome c oxidase, subunit III, four-helix bundle"/>
    <property type="match status" value="1"/>
</dbReference>
<dbReference type="InterPro" id="IPR024791">
    <property type="entry name" value="Cyt_c/ubiquinol_Oxase_su3"/>
</dbReference>